<dbReference type="AlphaFoldDB" id="A0A2N0TPU6"/>
<dbReference type="GO" id="GO:0046872">
    <property type="term" value="F:metal ion binding"/>
    <property type="evidence" value="ECO:0007669"/>
    <property type="project" value="UniProtKB-KW"/>
</dbReference>
<keyword evidence="3" id="KW-0479">Metal-binding</keyword>
<dbReference type="Pfam" id="PF01501">
    <property type="entry name" value="Glyco_transf_8"/>
    <property type="match status" value="1"/>
</dbReference>
<dbReference type="PANTHER" id="PTHR13778:SF47">
    <property type="entry name" value="LIPOPOLYSACCHARIDE 1,3-GALACTOSYLTRANSFERASE"/>
    <property type="match status" value="1"/>
</dbReference>
<gene>
    <name evidence="4" type="ORF">APR41_08075</name>
</gene>
<dbReference type="InterPro" id="IPR002495">
    <property type="entry name" value="Glyco_trans_8"/>
</dbReference>
<dbReference type="STRING" id="447422.SAMN05660903_01577"/>
<keyword evidence="1" id="KW-0328">Glycosyltransferase</keyword>
<name>A0A2N0TPU6_9FLAO</name>
<dbReference type="GO" id="GO:0016757">
    <property type="term" value="F:glycosyltransferase activity"/>
    <property type="evidence" value="ECO:0007669"/>
    <property type="project" value="UniProtKB-KW"/>
</dbReference>
<reference evidence="4 5" key="1">
    <citation type="submission" date="2015-10" db="EMBL/GenBank/DDBJ databases">
        <title>Draft genome sequence of Salegentibacter salinarum KCTC 12975.</title>
        <authorList>
            <person name="Lin W."/>
            <person name="Zheng Q."/>
        </authorList>
    </citation>
    <scope>NUCLEOTIDE SEQUENCE [LARGE SCALE GENOMIC DNA]</scope>
    <source>
        <strain evidence="4 5">KCTC 12975</strain>
    </source>
</reference>
<accession>A0A2N0TPU6</accession>
<keyword evidence="2" id="KW-0808">Transferase</keyword>
<evidence type="ECO:0008006" key="6">
    <source>
        <dbReference type="Google" id="ProtNLM"/>
    </source>
</evidence>
<evidence type="ECO:0000256" key="1">
    <source>
        <dbReference type="ARBA" id="ARBA00022676"/>
    </source>
</evidence>
<dbReference type="OrthoDB" id="695971at2"/>
<dbReference type="EMBL" id="LKTS01000045">
    <property type="protein sequence ID" value="PKD16753.1"/>
    <property type="molecule type" value="Genomic_DNA"/>
</dbReference>
<comment type="caution">
    <text evidence="4">The sequence shown here is derived from an EMBL/GenBank/DDBJ whole genome shotgun (WGS) entry which is preliminary data.</text>
</comment>
<keyword evidence="5" id="KW-1185">Reference proteome</keyword>
<dbReference type="SUPFAM" id="SSF53448">
    <property type="entry name" value="Nucleotide-diphospho-sugar transferases"/>
    <property type="match status" value="1"/>
</dbReference>
<dbReference type="Gene3D" id="3.90.550.10">
    <property type="entry name" value="Spore Coat Polysaccharide Biosynthesis Protein SpsA, Chain A"/>
    <property type="match status" value="1"/>
</dbReference>
<dbReference type="InterPro" id="IPR050748">
    <property type="entry name" value="Glycosyltrans_8_dom-fam"/>
</dbReference>
<protein>
    <recommendedName>
        <fullName evidence="6">Glycosyl transferase</fullName>
    </recommendedName>
</protein>
<dbReference type="Proteomes" id="UP000232673">
    <property type="component" value="Unassembled WGS sequence"/>
</dbReference>
<evidence type="ECO:0000256" key="3">
    <source>
        <dbReference type="ARBA" id="ARBA00022723"/>
    </source>
</evidence>
<evidence type="ECO:0000256" key="2">
    <source>
        <dbReference type="ARBA" id="ARBA00022679"/>
    </source>
</evidence>
<dbReference type="RefSeq" id="WP_079712679.1">
    <property type="nucleotide sequence ID" value="NZ_FUZC01000005.1"/>
</dbReference>
<dbReference type="PANTHER" id="PTHR13778">
    <property type="entry name" value="GLYCOSYLTRANSFERASE 8 DOMAIN-CONTAINING PROTEIN"/>
    <property type="match status" value="1"/>
</dbReference>
<sequence length="311" mass="37033">MGKVNIITYADGFYIQHACIMLMSLKNIISATREYEIFIFYTNCDKKSLDNFNRSLTNFLPENINFQLVECDFNISSKLKAKSKHLNASIYDKILIYDRVPSHITKVVFFDADIVLQKDPAIIFDENLDENYVAAVRDQVFENFSEEAKKTLGINAHQYFNTGVMLVNLNKWRADDISKKSLKFALEKWNLTPYHDQDAFNYVIKGNWKEISPLWNPRILNKIVLDGKEKVYKKMEVYEKNISYLIHYSGPEKPWLYMSFHPQKGEYLKYLRISEFKNYKFPDYNLKNLIKKQIVALRRKFYFFRKRLKFT</sequence>
<dbReference type="InterPro" id="IPR029044">
    <property type="entry name" value="Nucleotide-diphossugar_trans"/>
</dbReference>
<evidence type="ECO:0000313" key="5">
    <source>
        <dbReference type="Proteomes" id="UP000232673"/>
    </source>
</evidence>
<organism evidence="4 5">
    <name type="scientific">Salegentibacter salinarum</name>
    <dbReference type="NCBI Taxonomy" id="447422"/>
    <lineage>
        <taxon>Bacteria</taxon>
        <taxon>Pseudomonadati</taxon>
        <taxon>Bacteroidota</taxon>
        <taxon>Flavobacteriia</taxon>
        <taxon>Flavobacteriales</taxon>
        <taxon>Flavobacteriaceae</taxon>
        <taxon>Salegentibacter</taxon>
    </lineage>
</organism>
<evidence type="ECO:0000313" key="4">
    <source>
        <dbReference type="EMBL" id="PKD16753.1"/>
    </source>
</evidence>
<proteinExistence type="predicted"/>